<dbReference type="InterPro" id="IPR042100">
    <property type="entry name" value="Bug_dom1"/>
</dbReference>
<comment type="similarity">
    <text evidence="1">Belongs to the UPF0065 (bug) family.</text>
</comment>
<dbReference type="RefSeq" id="WP_094855081.1">
    <property type="nucleotide sequence ID" value="NZ_NEVM01000005.1"/>
</dbReference>
<dbReference type="OrthoDB" id="8627890at2"/>
<protein>
    <recommendedName>
        <fullName evidence="5">LacI family transcriptional regulator</fullName>
    </recommendedName>
</protein>
<keyword evidence="4" id="KW-1185">Reference proteome</keyword>
<comment type="caution">
    <text evidence="3">The sequence shown here is derived from an EMBL/GenBank/DDBJ whole genome shotgun (WGS) entry which is preliminary data.</text>
</comment>
<proteinExistence type="inferred from homology"/>
<gene>
    <name evidence="3" type="ORF">CAL29_21930</name>
</gene>
<dbReference type="SUPFAM" id="SSF53850">
    <property type="entry name" value="Periplasmic binding protein-like II"/>
    <property type="match status" value="1"/>
</dbReference>
<evidence type="ECO:0000256" key="2">
    <source>
        <dbReference type="SAM" id="SignalP"/>
    </source>
</evidence>
<evidence type="ECO:0000313" key="3">
    <source>
        <dbReference type="EMBL" id="OZI30657.1"/>
    </source>
</evidence>
<feature type="chain" id="PRO_5013034636" description="LacI family transcriptional regulator" evidence="2">
    <location>
        <begin position="24"/>
        <end position="324"/>
    </location>
</feature>
<dbReference type="EMBL" id="NEVM01000005">
    <property type="protein sequence ID" value="OZI30657.1"/>
    <property type="molecule type" value="Genomic_DNA"/>
</dbReference>
<name>A0A261S0X4_9BORD</name>
<dbReference type="Gene3D" id="3.40.190.10">
    <property type="entry name" value="Periplasmic binding protein-like II"/>
    <property type="match status" value="1"/>
</dbReference>
<evidence type="ECO:0000313" key="4">
    <source>
        <dbReference type="Proteomes" id="UP000216020"/>
    </source>
</evidence>
<feature type="signal peptide" evidence="2">
    <location>
        <begin position="1"/>
        <end position="23"/>
    </location>
</feature>
<evidence type="ECO:0000256" key="1">
    <source>
        <dbReference type="ARBA" id="ARBA00006987"/>
    </source>
</evidence>
<dbReference type="Gene3D" id="3.40.190.150">
    <property type="entry name" value="Bordetella uptake gene, domain 1"/>
    <property type="match status" value="1"/>
</dbReference>
<organism evidence="3 4">
    <name type="scientific">Bordetella genomosp. 10</name>
    <dbReference type="NCBI Taxonomy" id="1416804"/>
    <lineage>
        <taxon>Bacteria</taxon>
        <taxon>Pseudomonadati</taxon>
        <taxon>Pseudomonadota</taxon>
        <taxon>Betaproteobacteria</taxon>
        <taxon>Burkholderiales</taxon>
        <taxon>Alcaligenaceae</taxon>
        <taxon>Bordetella</taxon>
    </lineage>
</organism>
<dbReference type="AlphaFoldDB" id="A0A261S0X4"/>
<dbReference type="Pfam" id="PF03401">
    <property type="entry name" value="TctC"/>
    <property type="match status" value="1"/>
</dbReference>
<accession>A0A261S0X4</accession>
<reference evidence="4" key="1">
    <citation type="submission" date="2017-05" db="EMBL/GenBank/DDBJ databases">
        <title>Complete and WGS of Bordetella genogroups.</title>
        <authorList>
            <person name="Spilker T."/>
            <person name="Lipuma J."/>
        </authorList>
    </citation>
    <scope>NUCLEOTIDE SEQUENCE [LARGE SCALE GENOMIC DNA]</scope>
    <source>
        <strain evidence="4">AU16122</strain>
    </source>
</reference>
<sequence length="324" mass="33781">MLRRSFLLSCLLAASAAVPAAHAQSDYPARPIRMVVGFPPGGISDVLARTVAAEASGILGQNIVVENRPGAGTTIAADLVARSAPDGYTLLFQDTTTHAINASLYKKLPFDSVRDFTPISLVSSSPLMLVVSASSPAHSVSELIARLKAAPGKYSYGSSGNGTIIHLASEMMDRAANVNVIHVPYKGSAPLVQATLTGEIEFAFSSMPPAIAQVQAGKLRALAVSTPKRIAVAPDVPTIAEAGVPAAEVTLYNGILGPKGLPPAIQQKLNNAFSKAMQSEKLKATYQSLGAIPMAVTPEQVAAQIKDDMVRYAQVVKEIGAQVD</sequence>
<dbReference type="PIRSF" id="PIRSF017082">
    <property type="entry name" value="YflP"/>
    <property type="match status" value="1"/>
</dbReference>
<dbReference type="PANTHER" id="PTHR42928">
    <property type="entry name" value="TRICARBOXYLATE-BINDING PROTEIN"/>
    <property type="match status" value="1"/>
</dbReference>
<evidence type="ECO:0008006" key="5">
    <source>
        <dbReference type="Google" id="ProtNLM"/>
    </source>
</evidence>
<dbReference type="Proteomes" id="UP000216020">
    <property type="component" value="Unassembled WGS sequence"/>
</dbReference>
<keyword evidence="2" id="KW-0732">Signal</keyword>
<dbReference type="InterPro" id="IPR005064">
    <property type="entry name" value="BUG"/>
</dbReference>
<dbReference type="PANTHER" id="PTHR42928:SF5">
    <property type="entry name" value="BLR1237 PROTEIN"/>
    <property type="match status" value="1"/>
</dbReference>
<dbReference type="CDD" id="cd13578">
    <property type="entry name" value="PBP2_Bug27"/>
    <property type="match status" value="1"/>
</dbReference>